<evidence type="ECO:0000256" key="5">
    <source>
        <dbReference type="SAM" id="MobiDB-lite"/>
    </source>
</evidence>
<feature type="domain" description="Lipoyl-binding" evidence="6">
    <location>
        <begin position="1"/>
        <end position="71"/>
    </location>
</feature>
<feature type="domain" description="Peripheral subunit-binding (PSBD)" evidence="7">
    <location>
        <begin position="127"/>
        <end position="164"/>
    </location>
</feature>
<evidence type="ECO:0000313" key="8">
    <source>
        <dbReference type="EMBL" id="AZI59600.1"/>
    </source>
</evidence>
<dbReference type="InterPro" id="IPR003016">
    <property type="entry name" value="2-oxoA_DH_lipoyl-BS"/>
</dbReference>
<keyword evidence="4" id="KW-0012">Acyltransferase</keyword>
<dbReference type="CDD" id="cd06849">
    <property type="entry name" value="lipoyl_domain"/>
    <property type="match status" value="1"/>
</dbReference>
<dbReference type="GO" id="GO:0006086">
    <property type="term" value="P:pyruvate decarboxylation to acetyl-CoA"/>
    <property type="evidence" value="ECO:0007669"/>
    <property type="project" value="InterPro"/>
</dbReference>
<dbReference type="KEGG" id="nak:EH165_12330"/>
<protein>
    <recommendedName>
        <fullName evidence="4">Dihydrolipoamide acetyltransferase component of pyruvate dehydrogenase complex</fullName>
        <ecNumber evidence="4">2.3.1.-</ecNumber>
    </recommendedName>
</protein>
<dbReference type="Gene3D" id="2.40.50.100">
    <property type="match status" value="1"/>
</dbReference>
<dbReference type="InterPro" id="IPR036625">
    <property type="entry name" value="E3-bd_dom_sf"/>
</dbReference>
<dbReference type="InterPro" id="IPR000089">
    <property type="entry name" value="Biotin_lipoyl"/>
</dbReference>
<evidence type="ECO:0000256" key="3">
    <source>
        <dbReference type="ARBA" id="ARBA00022823"/>
    </source>
</evidence>
<dbReference type="Pfam" id="PF00364">
    <property type="entry name" value="Biotin_lipoyl"/>
    <property type="match status" value="1"/>
</dbReference>
<dbReference type="Proteomes" id="UP000268084">
    <property type="component" value="Chromosome"/>
</dbReference>
<feature type="compositionally biased region" description="Low complexity" evidence="5">
    <location>
        <begin position="87"/>
        <end position="111"/>
    </location>
</feature>
<dbReference type="AlphaFoldDB" id="A0A3G8ZQS2"/>
<dbReference type="InterPro" id="IPR004167">
    <property type="entry name" value="PSBD"/>
</dbReference>
<dbReference type="EC" id="2.3.1.-" evidence="4"/>
<evidence type="ECO:0000259" key="7">
    <source>
        <dbReference type="PROSITE" id="PS51826"/>
    </source>
</evidence>
<feature type="region of interest" description="Disordered" evidence="5">
    <location>
        <begin position="74"/>
        <end position="126"/>
    </location>
</feature>
<dbReference type="InterPro" id="IPR001078">
    <property type="entry name" value="2-oxoacid_DH_actylTfrase"/>
</dbReference>
<comment type="similarity">
    <text evidence="2 4">Belongs to the 2-oxoacid dehydrogenase family.</text>
</comment>
<dbReference type="PROSITE" id="PS50968">
    <property type="entry name" value="BIOTINYL_LIPOYL"/>
    <property type="match status" value="1"/>
</dbReference>
<dbReference type="GO" id="GO:0045254">
    <property type="term" value="C:pyruvate dehydrogenase complex"/>
    <property type="evidence" value="ECO:0007669"/>
    <property type="project" value="InterPro"/>
</dbReference>
<evidence type="ECO:0000256" key="4">
    <source>
        <dbReference type="RuleBase" id="RU003423"/>
    </source>
</evidence>
<dbReference type="SUPFAM" id="SSF47005">
    <property type="entry name" value="Peripheral subunit-binding domain of 2-oxo acid dehydrogenase complex"/>
    <property type="match status" value="1"/>
</dbReference>
<dbReference type="Gene3D" id="4.10.320.10">
    <property type="entry name" value="E3-binding domain"/>
    <property type="match status" value="1"/>
</dbReference>
<dbReference type="PROSITE" id="PS00189">
    <property type="entry name" value="LIPOYL"/>
    <property type="match status" value="1"/>
</dbReference>
<dbReference type="PANTHER" id="PTHR23151:SF90">
    <property type="entry name" value="DIHYDROLIPOYLLYSINE-RESIDUE ACETYLTRANSFERASE COMPONENT OF PYRUVATE DEHYDROGENASE COMPLEX, MITOCHONDRIAL-RELATED"/>
    <property type="match status" value="1"/>
</dbReference>
<dbReference type="EMBL" id="CP034170">
    <property type="protein sequence ID" value="AZI59600.1"/>
    <property type="molecule type" value="Genomic_DNA"/>
</dbReference>
<dbReference type="InterPro" id="IPR045257">
    <property type="entry name" value="E2/Pdx1"/>
</dbReference>
<feature type="region of interest" description="Disordered" evidence="5">
    <location>
        <begin position="173"/>
        <end position="213"/>
    </location>
</feature>
<organism evidence="8 9">
    <name type="scientific">Nakamurella antarctica</name>
    <dbReference type="NCBI Taxonomy" id="1902245"/>
    <lineage>
        <taxon>Bacteria</taxon>
        <taxon>Bacillati</taxon>
        <taxon>Actinomycetota</taxon>
        <taxon>Actinomycetes</taxon>
        <taxon>Nakamurellales</taxon>
        <taxon>Nakamurellaceae</taxon>
        <taxon>Nakamurella</taxon>
    </lineage>
</organism>
<dbReference type="OrthoDB" id="9805770at2"/>
<dbReference type="SUPFAM" id="SSF52777">
    <property type="entry name" value="CoA-dependent acyltransferases"/>
    <property type="match status" value="1"/>
</dbReference>
<keyword evidence="9" id="KW-1185">Reference proteome</keyword>
<dbReference type="Pfam" id="PF02817">
    <property type="entry name" value="E3_binding"/>
    <property type="match status" value="1"/>
</dbReference>
<dbReference type="Gene3D" id="3.30.559.10">
    <property type="entry name" value="Chloramphenicol acetyltransferase-like domain"/>
    <property type="match status" value="1"/>
</dbReference>
<gene>
    <name evidence="8" type="ORF">EH165_12330</name>
</gene>
<evidence type="ECO:0000313" key="9">
    <source>
        <dbReference type="Proteomes" id="UP000268084"/>
    </source>
</evidence>
<dbReference type="PANTHER" id="PTHR23151">
    <property type="entry name" value="DIHYDROLIPOAMIDE ACETYL/SUCCINYL-TRANSFERASE-RELATED"/>
    <property type="match status" value="1"/>
</dbReference>
<dbReference type="InterPro" id="IPR023213">
    <property type="entry name" value="CAT-like_dom_sf"/>
</dbReference>
<dbReference type="PROSITE" id="PS51826">
    <property type="entry name" value="PSBD"/>
    <property type="match status" value="1"/>
</dbReference>
<proteinExistence type="inferred from homology"/>
<keyword evidence="4" id="KW-0808">Transferase</keyword>
<name>A0A3G8ZQS2_9ACTN</name>
<comment type="cofactor">
    <cofactor evidence="1 4">
        <name>(R)-lipoate</name>
        <dbReference type="ChEBI" id="CHEBI:83088"/>
    </cofactor>
</comment>
<dbReference type="GO" id="GO:0016746">
    <property type="term" value="F:acyltransferase activity"/>
    <property type="evidence" value="ECO:0007669"/>
    <property type="project" value="UniProtKB-KW"/>
</dbReference>
<reference evidence="8 9" key="1">
    <citation type="submission" date="2018-11" db="EMBL/GenBank/DDBJ databases">
        <authorList>
            <person name="Da X."/>
        </authorList>
    </citation>
    <scope>NUCLEOTIDE SEQUENCE [LARGE SCALE GENOMIC DNA]</scope>
    <source>
        <strain evidence="8 9">S14-144</strain>
    </source>
</reference>
<evidence type="ECO:0000256" key="1">
    <source>
        <dbReference type="ARBA" id="ARBA00001938"/>
    </source>
</evidence>
<accession>A0A3G8ZQS2</accession>
<evidence type="ECO:0000256" key="2">
    <source>
        <dbReference type="ARBA" id="ARBA00007317"/>
    </source>
</evidence>
<reference evidence="8 9" key="2">
    <citation type="submission" date="2018-12" db="EMBL/GenBank/DDBJ databases">
        <title>Nakamurella antarcticus sp. nov., isolated from Antarctica South Shetland Islands soil.</title>
        <authorList>
            <person name="Peng F."/>
        </authorList>
    </citation>
    <scope>NUCLEOTIDE SEQUENCE [LARGE SCALE GENOMIC DNA]</scope>
    <source>
        <strain evidence="8 9">S14-144</strain>
    </source>
</reference>
<dbReference type="SUPFAM" id="SSF51230">
    <property type="entry name" value="Single hybrid motif"/>
    <property type="match status" value="1"/>
</dbReference>
<keyword evidence="3 4" id="KW-0450">Lipoyl</keyword>
<evidence type="ECO:0000259" key="6">
    <source>
        <dbReference type="PROSITE" id="PS50968"/>
    </source>
</evidence>
<dbReference type="InterPro" id="IPR011053">
    <property type="entry name" value="Single_hybrid_motif"/>
</dbReference>
<dbReference type="Pfam" id="PF00198">
    <property type="entry name" value="2-oxoacid_dh"/>
    <property type="match status" value="1"/>
</dbReference>
<sequence>MPRLSDTMEEGVLSRWLKKVGDQVHKGDVLAEIETDKATMDLESFEEGVLERLLVEAGSTVSIGTAVALVGDGSGADEPAARDDSSAPDLSSPPSVQLAQPLPAQAQTSALKPPAAPVPTAQDGRFRASPLARKVARDNGIDLATVTGTGPEGRVVRADITDAIAAARDAHAAAHPESAAHPEFPGQTRAHPTSSVGGAAPAPTPHTTEGDERIPLNNIRRITAARLTESQAVPHFSLTMVVDAEKLLAFRSQVNATLAAAGGATTGEATTGGAKISVNDLLMRAAALTIRAHPHVNSSWAGDSIVRHGRINVGFAVAIEDGLMVPVVTDADRKTLSEISTETRALAARARAGKLKPDEFSGGTFTISNLGMFGIDEFTAVINPPEAAILAVGAASPQPTLRDGQLINVPTMKITLTVDHRVLDGATAAAFLRDLTHVLEEPLRIVV</sequence>